<dbReference type="InterPro" id="IPR029045">
    <property type="entry name" value="ClpP/crotonase-like_dom_sf"/>
</dbReference>
<dbReference type="InterPro" id="IPR006311">
    <property type="entry name" value="TAT_signal"/>
</dbReference>
<dbReference type="GO" id="GO:0007165">
    <property type="term" value="P:signal transduction"/>
    <property type="evidence" value="ECO:0007669"/>
    <property type="project" value="TreeGrafter"/>
</dbReference>
<dbReference type="GO" id="GO:0030288">
    <property type="term" value="C:outer membrane-bounded periplasmic space"/>
    <property type="evidence" value="ECO:0007669"/>
    <property type="project" value="TreeGrafter"/>
</dbReference>
<organism evidence="8 9">
    <name type="scientific">Candidatus Blautia gallistercoris</name>
    <dbReference type="NCBI Taxonomy" id="2838490"/>
    <lineage>
        <taxon>Bacteria</taxon>
        <taxon>Bacillati</taxon>
        <taxon>Bacillota</taxon>
        <taxon>Clostridia</taxon>
        <taxon>Lachnospirales</taxon>
        <taxon>Lachnospiraceae</taxon>
        <taxon>Blautia</taxon>
    </lineage>
</organism>
<dbReference type="SUPFAM" id="SSF52096">
    <property type="entry name" value="ClpP/crotonase"/>
    <property type="match status" value="1"/>
</dbReference>
<evidence type="ECO:0000256" key="3">
    <source>
        <dbReference type="ARBA" id="ARBA00022801"/>
    </source>
</evidence>
<accession>A0A9D2B3U0</accession>
<dbReference type="GO" id="GO:0008236">
    <property type="term" value="F:serine-type peptidase activity"/>
    <property type="evidence" value="ECO:0007669"/>
    <property type="project" value="UniProtKB-KW"/>
</dbReference>
<dbReference type="PANTHER" id="PTHR32060:SF30">
    <property type="entry name" value="CARBOXY-TERMINAL PROCESSING PROTEASE CTPA"/>
    <property type="match status" value="1"/>
</dbReference>
<dbReference type="AlphaFoldDB" id="A0A9D2B3U0"/>
<reference evidence="8" key="2">
    <citation type="submission" date="2021-04" db="EMBL/GenBank/DDBJ databases">
        <authorList>
            <person name="Gilroy R."/>
        </authorList>
    </citation>
    <scope>NUCLEOTIDE SEQUENCE</scope>
    <source>
        <strain evidence="8">ChiSjej1B19-8411</strain>
    </source>
</reference>
<dbReference type="CDD" id="cd06782">
    <property type="entry name" value="cpPDZ_CPP-like"/>
    <property type="match status" value="1"/>
</dbReference>
<dbReference type="CDD" id="cd07560">
    <property type="entry name" value="Peptidase_S41_CPP"/>
    <property type="match status" value="1"/>
</dbReference>
<keyword evidence="4 5" id="KW-0720">Serine protease</keyword>
<keyword evidence="2 5" id="KW-0645">Protease</keyword>
<dbReference type="GO" id="GO:0006508">
    <property type="term" value="P:proteolysis"/>
    <property type="evidence" value="ECO:0007669"/>
    <property type="project" value="UniProtKB-KW"/>
</dbReference>
<proteinExistence type="inferred from homology"/>
<keyword evidence="6" id="KW-0812">Transmembrane</keyword>
<dbReference type="InterPro" id="IPR001478">
    <property type="entry name" value="PDZ"/>
</dbReference>
<dbReference type="EMBL" id="DXEX01000229">
    <property type="protein sequence ID" value="HIX60143.1"/>
    <property type="molecule type" value="Genomic_DNA"/>
</dbReference>
<evidence type="ECO:0000256" key="5">
    <source>
        <dbReference type="RuleBase" id="RU004404"/>
    </source>
</evidence>
<dbReference type="SMART" id="SM00245">
    <property type="entry name" value="TSPc"/>
    <property type="match status" value="1"/>
</dbReference>
<dbReference type="Pfam" id="PF03572">
    <property type="entry name" value="Peptidase_S41"/>
    <property type="match status" value="1"/>
</dbReference>
<evidence type="ECO:0000256" key="1">
    <source>
        <dbReference type="ARBA" id="ARBA00009179"/>
    </source>
</evidence>
<evidence type="ECO:0000259" key="7">
    <source>
        <dbReference type="PROSITE" id="PS50106"/>
    </source>
</evidence>
<dbReference type="SMART" id="SM00228">
    <property type="entry name" value="PDZ"/>
    <property type="match status" value="1"/>
</dbReference>
<dbReference type="InterPro" id="IPR055210">
    <property type="entry name" value="CtpA/B_N"/>
</dbReference>
<dbReference type="Pfam" id="PF22694">
    <property type="entry name" value="CtpB_N-like"/>
    <property type="match status" value="1"/>
</dbReference>
<name>A0A9D2B3U0_9FIRM</name>
<feature type="domain" description="PDZ" evidence="7">
    <location>
        <begin position="98"/>
        <end position="173"/>
    </location>
</feature>
<evidence type="ECO:0000256" key="2">
    <source>
        <dbReference type="ARBA" id="ARBA00022670"/>
    </source>
</evidence>
<comment type="similarity">
    <text evidence="1 5">Belongs to the peptidase S41A family.</text>
</comment>
<sequence length="393" mass="42495">MKDRKSFLKGMAAGIAAAVVAGALICAGLFGFGTDAVSLSHIGKLMTIERLIEEEYLGEQDKEQMAEGMYMGLVAGLNDPYSRYYTKEQYEAVNSQIQGEYVGIGVVLEQDAEGAVTIAQCYEDSAAAEAGIQAGDVLMAVDGVTVEGKTLSEISESVKNTEEDHVVLTISREGEEEPLEITVQVRSVEITAVTWEMLEEQVGYLKISSFTHVAPEQFRNALEELEEQGMKSLIVDLRDNTGGLLDAVCEILDEILPKGLIVYTEDKYGNRTERESTGERTLDVPLTVLVNENSASASEIFAGAVQDHQVGTIVGTVTYGKGVVQTTKVFQDGSALKLTISHYYTPDGNDINGVGIQPDVEVSLSEEAQEKWAKGEELTLEEDAQLAAALEIS</sequence>
<reference evidence="8" key="1">
    <citation type="journal article" date="2021" name="PeerJ">
        <title>Extensive microbial diversity within the chicken gut microbiome revealed by metagenomics and culture.</title>
        <authorList>
            <person name="Gilroy R."/>
            <person name="Ravi A."/>
            <person name="Getino M."/>
            <person name="Pursley I."/>
            <person name="Horton D.L."/>
            <person name="Alikhan N.F."/>
            <person name="Baker D."/>
            <person name="Gharbi K."/>
            <person name="Hall N."/>
            <person name="Watson M."/>
            <person name="Adriaenssens E.M."/>
            <person name="Foster-Nyarko E."/>
            <person name="Jarju S."/>
            <person name="Secka A."/>
            <person name="Antonio M."/>
            <person name="Oren A."/>
            <person name="Chaudhuri R.R."/>
            <person name="La Ragione R."/>
            <person name="Hildebrand F."/>
            <person name="Pallen M.J."/>
        </authorList>
    </citation>
    <scope>NUCLEOTIDE SEQUENCE</scope>
    <source>
        <strain evidence="8">ChiSjej1B19-8411</strain>
    </source>
</reference>
<gene>
    <name evidence="8" type="ORF">IAA45_10600</name>
</gene>
<dbReference type="NCBIfam" id="TIGR00225">
    <property type="entry name" value="prc"/>
    <property type="match status" value="1"/>
</dbReference>
<keyword evidence="6" id="KW-1133">Transmembrane helix</keyword>
<keyword evidence="3 5" id="KW-0378">Hydrolase</keyword>
<evidence type="ECO:0000313" key="9">
    <source>
        <dbReference type="Proteomes" id="UP000886817"/>
    </source>
</evidence>
<dbReference type="Gene3D" id="3.30.750.44">
    <property type="match status" value="1"/>
</dbReference>
<evidence type="ECO:0000256" key="6">
    <source>
        <dbReference type="SAM" id="Phobius"/>
    </source>
</evidence>
<dbReference type="PROSITE" id="PS51318">
    <property type="entry name" value="TAT"/>
    <property type="match status" value="1"/>
</dbReference>
<keyword evidence="6" id="KW-0472">Membrane</keyword>
<dbReference type="PROSITE" id="PS50106">
    <property type="entry name" value="PDZ"/>
    <property type="match status" value="1"/>
</dbReference>
<dbReference type="PANTHER" id="PTHR32060">
    <property type="entry name" value="TAIL-SPECIFIC PROTEASE"/>
    <property type="match status" value="1"/>
</dbReference>
<dbReference type="Pfam" id="PF17820">
    <property type="entry name" value="PDZ_6"/>
    <property type="match status" value="1"/>
</dbReference>
<dbReference type="GO" id="GO:0004175">
    <property type="term" value="F:endopeptidase activity"/>
    <property type="evidence" value="ECO:0007669"/>
    <property type="project" value="TreeGrafter"/>
</dbReference>
<dbReference type="InterPro" id="IPR004447">
    <property type="entry name" value="Peptidase_S41A"/>
</dbReference>
<dbReference type="Gene3D" id="2.30.42.10">
    <property type="match status" value="1"/>
</dbReference>
<dbReference type="InterPro" id="IPR036034">
    <property type="entry name" value="PDZ_sf"/>
</dbReference>
<dbReference type="SUPFAM" id="SSF50156">
    <property type="entry name" value="PDZ domain-like"/>
    <property type="match status" value="1"/>
</dbReference>
<dbReference type="Proteomes" id="UP000886817">
    <property type="component" value="Unassembled WGS sequence"/>
</dbReference>
<dbReference type="InterPro" id="IPR005151">
    <property type="entry name" value="Tail-specific_protease"/>
</dbReference>
<dbReference type="Gene3D" id="3.90.226.10">
    <property type="entry name" value="2-enoyl-CoA Hydratase, Chain A, domain 1"/>
    <property type="match status" value="1"/>
</dbReference>
<evidence type="ECO:0000313" key="8">
    <source>
        <dbReference type="EMBL" id="HIX60143.1"/>
    </source>
</evidence>
<dbReference type="InterPro" id="IPR041489">
    <property type="entry name" value="PDZ_6"/>
</dbReference>
<feature type="transmembrane region" description="Helical" evidence="6">
    <location>
        <begin position="12"/>
        <end position="32"/>
    </location>
</feature>
<comment type="caution">
    <text evidence="8">The sequence shown here is derived from an EMBL/GenBank/DDBJ whole genome shotgun (WGS) entry which is preliminary data.</text>
</comment>
<evidence type="ECO:0000256" key="4">
    <source>
        <dbReference type="ARBA" id="ARBA00022825"/>
    </source>
</evidence>
<protein>
    <submittedName>
        <fullName evidence="8">S41 family peptidase</fullName>
    </submittedName>
</protein>